<dbReference type="PROSITE" id="PS50011">
    <property type="entry name" value="PROTEIN_KINASE_DOM"/>
    <property type="match status" value="1"/>
</dbReference>
<keyword evidence="4" id="KW-0723">Serine/threonine-protein kinase</keyword>
<dbReference type="InterPro" id="IPR000719">
    <property type="entry name" value="Prot_kinase_dom"/>
</dbReference>
<dbReference type="InterPro" id="IPR017441">
    <property type="entry name" value="Protein_kinase_ATP_BS"/>
</dbReference>
<evidence type="ECO:0000256" key="13">
    <source>
        <dbReference type="ARBA" id="ARBA00048679"/>
    </source>
</evidence>
<feature type="binding site" evidence="14">
    <location>
        <position position="227"/>
    </location>
    <ligand>
        <name>ATP</name>
        <dbReference type="ChEBI" id="CHEBI:30616"/>
    </ligand>
</feature>
<evidence type="ECO:0000256" key="15">
    <source>
        <dbReference type="SAM" id="MobiDB-lite"/>
    </source>
</evidence>
<evidence type="ECO:0000256" key="8">
    <source>
        <dbReference type="ARBA" id="ARBA00022777"/>
    </source>
</evidence>
<name>A0ABD2XW17_9GENT</name>
<dbReference type="AlphaFoldDB" id="A0ABD2XW17"/>
<keyword evidence="6" id="KW-0812">Transmembrane</keyword>
<keyword evidence="10" id="KW-1133">Transmembrane helix</keyword>
<dbReference type="Gene3D" id="3.30.200.20">
    <property type="entry name" value="Phosphorylase Kinase, domain 1"/>
    <property type="match status" value="1"/>
</dbReference>
<dbReference type="Proteomes" id="UP001630127">
    <property type="component" value="Unassembled WGS sequence"/>
</dbReference>
<evidence type="ECO:0000256" key="1">
    <source>
        <dbReference type="ARBA" id="ARBA00004162"/>
    </source>
</evidence>
<dbReference type="GO" id="GO:0005886">
    <property type="term" value="C:plasma membrane"/>
    <property type="evidence" value="ECO:0007669"/>
    <property type="project" value="UniProtKB-SubCell"/>
</dbReference>
<dbReference type="InterPro" id="IPR047117">
    <property type="entry name" value="PERK1-13-like"/>
</dbReference>
<evidence type="ECO:0000256" key="2">
    <source>
        <dbReference type="ARBA" id="ARBA00012513"/>
    </source>
</evidence>
<keyword evidence="7 14" id="KW-0547">Nucleotide-binding</keyword>
<feature type="domain" description="Protein kinase" evidence="16">
    <location>
        <begin position="199"/>
        <end position="479"/>
    </location>
</feature>
<dbReference type="GO" id="GO:0004674">
    <property type="term" value="F:protein serine/threonine kinase activity"/>
    <property type="evidence" value="ECO:0007669"/>
    <property type="project" value="UniProtKB-KW"/>
</dbReference>
<dbReference type="InterPro" id="IPR001245">
    <property type="entry name" value="Ser-Thr/Tyr_kinase_cat_dom"/>
</dbReference>
<dbReference type="SMART" id="SM00220">
    <property type="entry name" value="S_TKc"/>
    <property type="match status" value="1"/>
</dbReference>
<dbReference type="FunFam" id="3.30.200.20:FF:000162">
    <property type="entry name" value="Adenine nucleotide alpha hydrolase-like domain kinase"/>
    <property type="match status" value="1"/>
</dbReference>
<accession>A0ABD2XW17</accession>
<dbReference type="PANTHER" id="PTHR47982">
    <property type="entry name" value="PROLINE-RICH RECEPTOR-LIKE PROTEIN KINASE PERK4"/>
    <property type="match status" value="1"/>
</dbReference>
<evidence type="ECO:0000313" key="17">
    <source>
        <dbReference type="EMBL" id="KAL3498395.1"/>
    </source>
</evidence>
<dbReference type="CDD" id="cd14066">
    <property type="entry name" value="STKc_IRAK"/>
    <property type="match status" value="1"/>
</dbReference>
<evidence type="ECO:0000256" key="11">
    <source>
        <dbReference type="ARBA" id="ARBA00023136"/>
    </source>
</evidence>
<sequence>MRLLYKNHMVQFSTTSAAPSSEALMKPNTAIPDEPFSLGTSSLSVNEEPPSPSVDVESFVPSTLPQNAYGPHSFQGTPPPPPTGFVSPPPSIWVLKRIKYRHYKDCHSSPSRGLNGALDSFYTKVPDKLNQKIPAIGVHVIPASGEIFSPPPTNSNDGSPSSIFSDSESHFSPQGHVAGFSFSGGNFTYTELVRATNGFTPANLLGQGGFGYVHKGVLPTGREIAVKQLKKRSQQGEREFQVEIETISRVHHKHLVSLVGYCITGSERLLVYVFVHNGTLEFHLHGEQQPVMDWATRMKIAIGSAKGLAFRHEDCHPTIIHRDIKAGNILLDSNYEPKVSDFGLAKVFCVSNHHITHVSTRVVGTFGYLAPEYAQSGKASDKSDVYSFGIMLLELITGCESIIERETMNLASWARPYLRKALENRNYATLVDPRLQGNYNDQEMANMVSCTAACVHRASWRRPRMSQIVPALEGDAPLMDLDEGITPGQASHFFYYHTGGFTMSKFRLMFAGGQNGVGGSTDKASIYNLHLSGPNMNIGEKFYLKVRGDNEGKQKGKFSI</sequence>
<dbReference type="Pfam" id="PF07714">
    <property type="entry name" value="PK_Tyr_Ser-Thr"/>
    <property type="match status" value="1"/>
</dbReference>
<evidence type="ECO:0000256" key="3">
    <source>
        <dbReference type="ARBA" id="ARBA00022475"/>
    </source>
</evidence>
<dbReference type="PANTHER" id="PTHR47982:SF67">
    <property type="entry name" value="NON-SPECIFIC SERINE_THREONINE PROTEIN KINASE"/>
    <property type="match status" value="1"/>
</dbReference>
<evidence type="ECO:0000259" key="16">
    <source>
        <dbReference type="PROSITE" id="PS50011"/>
    </source>
</evidence>
<keyword evidence="18" id="KW-1185">Reference proteome</keyword>
<evidence type="ECO:0000256" key="12">
    <source>
        <dbReference type="ARBA" id="ARBA00047899"/>
    </source>
</evidence>
<keyword evidence="3" id="KW-1003">Cell membrane</keyword>
<dbReference type="InterPro" id="IPR011009">
    <property type="entry name" value="Kinase-like_dom_sf"/>
</dbReference>
<evidence type="ECO:0000256" key="4">
    <source>
        <dbReference type="ARBA" id="ARBA00022527"/>
    </source>
</evidence>
<keyword evidence="5" id="KW-0808">Transferase</keyword>
<evidence type="ECO:0000313" key="18">
    <source>
        <dbReference type="Proteomes" id="UP001630127"/>
    </source>
</evidence>
<dbReference type="FunFam" id="1.10.510.10:FF:000173">
    <property type="entry name" value="proline-rich receptor-like protein kinase PERK8"/>
    <property type="match status" value="1"/>
</dbReference>
<dbReference type="PROSITE" id="PS00108">
    <property type="entry name" value="PROTEIN_KINASE_ST"/>
    <property type="match status" value="1"/>
</dbReference>
<organism evidence="17 18">
    <name type="scientific">Cinchona calisaya</name>
    <dbReference type="NCBI Taxonomy" id="153742"/>
    <lineage>
        <taxon>Eukaryota</taxon>
        <taxon>Viridiplantae</taxon>
        <taxon>Streptophyta</taxon>
        <taxon>Embryophyta</taxon>
        <taxon>Tracheophyta</taxon>
        <taxon>Spermatophyta</taxon>
        <taxon>Magnoliopsida</taxon>
        <taxon>eudicotyledons</taxon>
        <taxon>Gunneridae</taxon>
        <taxon>Pentapetalae</taxon>
        <taxon>asterids</taxon>
        <taxon>lamiids</taxon>
        <taxon>Gentianales</taxon>
        <taxon>Rubiaceae</taxon>
        <taxon>Cinchonoideae</taxon>
        <taxon>Cinchoneae</taxon>
        <taxon>Cinchona</taxon>
    </lineage>
</organism>
<evidence type="ECO:0000256" key="7">
    <source>
        <dbReference type="ARBA" id="ARBA00022741"/>
    </source>
</evidence>
<evidence type="ECO:0000256" key="6">
    <source>
        <dbReference type="ARBA" id="ARBA00022692"/>
    </source>
</evidence>
<comment type="subcellular location">
    <subcellularLocation>
        <location evidence="1">Cell membrane</location>
        <topology evidence="1">Single-pass membrane protein</topology>
    </subcellularLocation>
</comment>
<dbReference type="SUPFAM" id="SSF56112">
    <property type="entry name" value="Protein kinase-like (PK-like)"/>
    <property type="match status" value="1"/>
</dbReference>
<comment type="catalytic activity">
    <reaction evidence="13">
        <text>L-seryl-[protein] + ATP = O-phospho-L-seryl-[protein] + ADP + H(+)</text>
        <dbReference type="Rhea" id="RHEA:17989"/>
        <dbReference type="Rhea" id="RHEA-COMP:9863"/>
        <dbReference type="Rhea" id="RHEA-COMP:11604"/>
        <dbReference type="ChEBI" id="CHEBI:15378"/>
        <dbReference type="ChEBI" id="CHEBI:29999"/>
        <dbReference type="ChEBI" id="CHEBI:30616"/>
        <dbReference type="ChEBI" id="CHEBI:83421"/>
        <dbReference type="ChEBI" id="CHEBI:456216"/>
        <dbReference type="EC" id="2.7.11.1"/>
    </reaction>
</comment>
<gene>
    <name evidence="17" type="ORF">ACH5RR_041127</name>
</gene>
<protein>
    <recommendedName>
        <fullName evidence="2">non-specific serine/threonine protein kinase</fullName>
        <ecNumber evidence="2">2.7.11.1</ecNumber>
    </recommendedName>
</protein>
<dbReference type="InterPro" id="IPR008271">
    <property type="entry name" value="Ser/Thr_kinase_AS"/>
</dbReference>
<keyword evidence="11" id="KW-0472">Membrane</keyword>
<feature type="region of interest" description="Disordered" evidence="15">
    <location>
        <begin position="149"/>
        <end position="168"/>
    </location>
</feature>
<evidence type="ECO:0000256" key="9">
    <source>
        <dbReference type="ARBA" id="ARBA00022840"/>
    </source>
</evidence>
<dbReference type="EC" id="2.7.11.1" evidence="2"/>
<reference evidence="17 18" key="1">
    <citation type="submission" date="2024-11" db="EMBL/GenBank/DDBJ databases">
        <title>A near-complete genome assembly of Cinchona calisaya.</title>
        <authorList>
            <person name="Lian D.C."/>
            <person name="Zhao X.W."/>
            <person name="Wei L."/>
        </authorList>
    </citation>
    <scope>NUCLEOTIDE SEQUENCE [LARGE SCALE GENOMIC DNA]</scope>
    <source>
        <tissue evidence="17">Nenye</tissue>
    </source>
</reference>
<evidence type="ECO:0000256" key="14">
    <source>
        <dbReference type="PROSITE-ProRule" id="PRU10141"/>
    </source>
</evidence>
<dbReference type="PROSITE" id="PS00107">
    <property type="entry name" value="PROTEIN_KINASE_ATP"/>
    <property type="match status" value="1"/>
</dbReference>
<proteinExistence type="predicted"/>
<evidence type="ECO:0000256" key="10">
    <source>
        <dbReference type="ARBA" id="ARBA00022989"/>
    </source>
</evidence>
<feature type="region of interest" description="Disordered" evidence="15">
    <location>
        <begin position="18"/>
        <end position="56"/>
    </location>
</feature>
<comment type="caution">
    <text evidence="17">The sequence shown here is derived from an EMBL/GenBank/DDBJ whole genome shotgun (WGS) entry which is preliminary data.</text>
</comment>
<keyword evidence="9 14" id="KW-0067">ATP-binding</keyword>
<comment type="catalytic activity">
    <reaction evidence="12">
        <text>L-threonyl-[protein] + ATP = O-phospho-L-threonyl-[protein] + ADP + H(+)</text>
        <dbReference type="Rhea" id="RHEA:46608"/>
        <dbReference type="Rhea" id="RHEA-COMP:11060"/>
        <dbReference type="Rhea" id="RHEA-COMP:11605"/>
        <dbReference type="ChEBI" id="CHEBI:15378"/>
        <dbReference type="ChEBI" id="CHEBI:30013"/>
        <dbReference type="ChEBI" id="CHEBI:30616"/>
        <dbReference type="ChEBI" id="CHEBI:61977"/>
        <dbReference type="ChEBI" id="CHEBI:456216"/>
        <dbReference type="EC" id="2.7.11.1"/>
    </reaction>
</comment>
<keyword evidence="8" id="KW-0418">Kinase</keyword>
<dbReference type="GO" id="GO:0005524">
    <property type="term" value="F:ATP binding"/>
    <property type="evidence" value="ECO:0007669"/>
    <property type="project" value="UniProtKB-UniRule"/>
</dbReference>
<dbReference type="EMBL" id="JBJUIK010000017">
    <property type="protein sequence ID" value="KAL3498395.1"/>
    <property type="molecule type" value="Genomic_DNA"/>
</dbReference>
<evidence type="ECO:0000256" key="5">
    <source>
        <dbReference type="ARBA" id="ARBA00022679"/>
    </source>
</evidence>
<feature type="compositionally biased region" description="Low complexity" evidence="15">
    <location>
        <begin position="154"/>
        <end position="168"/>
    </location>
</feature>
<dbReference type="Gene3D" id="1.10.510.10">
    <property type="entry name" value="Transferase(Phosphotransferase) domain 1"/>
    <property type="match status" value="1"/>
</dbReference>